<organism evidence="1 2">
    <name type="scientific">Borreliella garinii PBr</name>
    <dbReference type="NCBI Taxonomy" id="498743"/>
    <lineage>
        <taxon>Bacteria</taxon>
        <taxon>Pseudomonadati</taxon>
        <taxon>Spirochaetota</taxon>
        <taxon>Spirochaetia</taxon>
        <taxon>Spirochaetales</taxon>
        <taxon>Borreliaceae</taxon>
        <taxon>Borreliella</taxon>
    </lineage>
</organism>
<dbReference type="EMBL" id="CP001302">
    <property type="protein sequence ID" value="ACL34500.1"/>
    <property type="molecule type" value="Genomic_DNA"/>
</dbReference>
<proteinExistence type="predicted"/>
<keyword evidence="2" id="KW-1185">Reference proteome</keyword>
<name>B8F0R4_BORGR</name>
<keyword evidence="1" id="KW-0614">Plasmid</keyword>
<accession>B8F0R4</accession>
<geneLocation type="plasmid" evidence="1 2">
    <name>PBr_lp36</name>
</geneLocation>
<dbReference type="Proteomes" id="UP000006103">
    <property type="component" value="Plasmid PBr_lp36"/>
</dbReference>
<evidence type="ECO:0000313" key="1">
    <source>
        <dbReference type="EMBL" id="ACL34500.1"/>
    </source>
</evidence>
<sequence length="37" mass="4564">MNNKHFFIHNYPLLKLRDKPKFLIYNFLTSRGGRKKQ</sequence>
<gene>
    <name evidence="1" type="ORF">BGAPBR_K0031</name>
</gene>
<reference evidence="1 2" key="1">
    <citation type="journal article" date="2011" name="J. Bacteriol.">
        <title>Whole-genome sequences of two Borrelia afzelii and two Borrelia garinii Lyme disease agent isolates.</title>
        <authorList>
            <person name="Casjens S.R."/>
            <person name="Mongodin E.F."/>
            <person name="Qiu W.-G."/>
            <person name="Dunn J.J."/>
            <person name="Luft B.J."/>
            <person name="Fraser-Liggett C.M."/>
            <person name="Schutzer S.E."/>
        </authorList>
    </citation>
    <scope>NUCLEOTIDE SEQUENCE [LARGE SCALE GENOMIC DNA]</scope>
    <source>
        <strain evidence="1 2">PBr</strain>
    </source>
</reference>
<evidence type="ECO:0000313" key="2">
    <source>
        <dbReference type="Proteomes" id="UP000006103"/>
    </source>
</evidence>
<dbReference type="AlphaFoldDB" id="B8F0R4"/>
<protein>
    <submittedName>
        <fullName evidence="1">Uncharacterized protein</fullName>
    </submittedName>
</protein>